<dbReference type="AlphaFoldDB" id="A0A0N4Z1K4"/>
<keyword evidence="1" id="KW-1185">Reference proteome</keyword>
<accession>A0A0N4Z1K4</accession>
<evidence type="ECO:0000313" key="2">
    <source>
        <dbReference type="WBParaSite" id="PTRK_0000067925.1"/>
    </source>
</evidence>
<protein>
    <submittedName>
        <fullName evidence="2">Transposase</fullName>
    </submittedName>
</protein>
<evidence type="ECO:0000313" key="1">
    <source>
        <dbReference type="Proteomes" id="UP000038045"/>
    </source>
</evidence>
<reference evidence="2" key="1">
    <citation type="submission" date="2017-02" db="UniProtKB">
        <authorList>
            <consortium name="WormBaseParasite"/>
        </authorList>
    </citation>
    <scope>IDENTIFICATION</scope>
</reference>
<sequence length="95" mass="11495">MKVSQSHFGTEKKKSARKLYKERNLYKREKDSLPVKINSLIYVRHHIRTKVSSQYEKRLTAVEYPNENMIEFRKKGKQKLVSMRETRKRPVETKK</sequence>
<proteinExistence type="predicted"/>
<dbReference type="WBParaSite" id="PTRK_0000067925.1">
    <property type="protein sequence ID" value="PTRK_0000067925.1"/>
    <property type="gene ID" value="PTRK_0000067925"/>
</dbReference>
<organism evidence="1 2">
    <name type="scientific">Parastrongyloides trichosuri</name>
    <name type="common">Possum-specific nematode worm</name>
    <dbReference type="NCBI Taxonomy" id="131310"/>
    <lineage>
        <taxon>Eukaryota</taxon>
        <taxon>Metazoa</taxon>
        <taxon>Ecdysozoa</taxon>
        <taxon>Nematoda</taxon>
        <taxon>Chromadorea</taxon>
        <taxon>Rhabditida</taxon>
        <taxon>Tylenchina</taxon>
        <taxon>Panagrolaimomorpha</taxon>
        <taxon>Strongyloidoidea</taxon>
        <taxon>Strongyloididae</taxon>
        <taxon>Parastrongyloides</taxon>
    </lineage>
</organism>
<name>A0A0N4Z1K4_PARTI</name>
<dbReference type="Proteomes" id="UP000038045">
    <property type="component" value="Unplaced"/>
</dbReference>